<dbReference type="OrthoDB" id="3168582at2759"/>
<gene>
    <name evidence="1" type="ORF">EXIGLDRAFT_623096</name>
</gene>
<protein>
    <submittedName>
        <fullName evidence="1">Uncharacterized protein</fullName>
    </submittedName>
</protein>
<sequence>MPRIRRVLEAATELSTLLTGAGIVHAFHGGFLPVLLGSTRDTEDLCVIVQGGFRPVRDAVSTSDKFAVVNAPWSARLFVTYQHAIPAIDIEVKIAGEAGPRSLNQHTVISLQNVPWLSVTEFVRAKLKEWVLRAGAEDAHDIAFVLGQFHANIDINRIPEQDMARFVAAVPAAGPAWQAVRARYE</sequence>
<dbReference type="Proteomes" id="UP000077266">
    <property type="component" value="Unassembled WGS sequence"/>
</dbReference>
<name>A0A165DV48_EXIGL</name>
<proteinExistence type="predicted"/>
<keyword evidence="2" id="KW-1185">Reference proteome</keyword>
<dbReference type="InParanoid" id="A0A165DV48"/>
<evidence type="ECO:0000313" key="2">
    <source>
        <dbReference type="Proteomes" id="UP000077266"/>
    </source>
</evidence>
<reference evidence="1 2" key="1">
    <citation type="journal article" date="2016" name="Mol. Biol. Evol.">
        <title>Comparative Genomics of Early-Diverging Mushroom-Forming Fungi Provides Insights into the Origins of Lignocellulose Decay Capabilities.</title>
        <authorList>
            <person name="Nagy L.G."/>
            <person name="Riley R."/>
            <person name="Tritt A."/>
            <person name="Adam C."/>
            <person name="Daum C."/>
            <person name="Floudas D."/>
            <person name="Sun H."/>
            <person name="Yadav J.S."/>
            <person name="Pangilinan J."/>
            <person name="Larsson K.H."/>
            <person name="Matsuura K."/>
            <person name="Barry K."/>
            <person name="Labutti K."/>
            <person name="Kuo R."/>
            <person name="Ohm R.A."/>
            <person name="Bhattacharya S.S."/>
            <person name="Shirouzu T."/>
            <person name="Yoshinaga Y."/>
            <person name="Martin F.M."/>
            <person name="Grigoriev I.V."/>
            <person name="Hibbett D.S."/>
        </authorList>
    </citation>
    <scope>NUCLEOTIDE SEQUENCE [LARGE SCALE GENOMIC DNA]</scope>
    <source>
        <strain evidence="1 2">HHB12029</strain>
    </source>
</reference>
<dbReference type="AlphaFoldDB" id="A0A165DV48"/>
<organism evidence="1 2">
    <name type="scientific">Exidia glandulosa HHB12029</name>
    <dbReference type="NCBI Taxonomy" id="1314781"/>
    <lineage>
        <taxon>Eukaryota</taxon>
        <taxon>Fungi</taxon>
        <taxon>Dikarya</taxon>
        <taxon>Basidiomycota</taxon>
        <taxon>Agaricomycotina</taxon>
        <taxon>Agaricomycetes</taxon>
        <taxon>Auriculariales</taxon>
        <taxon>Exidiaceae</taxon>
        <taxon>Exidia</taxon>
    </lineage>
</organism>
<dbReference type="EMBL" id="KV426189">
    <property type="protein sequence ID" value="KZV85431.1"/>
    <property type="molecule type" value="Genomic_DNA"/>
</dbReference>
<accession>A0A165DV48</accession>
<evidence type="ECO:0000313" key="1">
    <source>
        <dbReference type="EMBL" id="KZV85431.1"/>
    </source>
</evidence>